<comment type="caution">
    <text evidence="5">The sequence shown here is derived from an EMBL/GenBank/DDBJ whole genome shotgun (WGS) entry which is preliminary data.</text>
</comment>
<feature type="compositionally biased region" description="Low complexity" evidence="2">
    <location>
        <begin position="758"/>
        <end position="772"/>
    </location>
</feature>
<dbReference type="EMBL" id="JABANN010000239">
    <property type="protein sequence ID" value="KAF4665210.1"/>
    <property type="molecule type" value="Genomic_DNA"/>
</dbReference>
<feature type="compositionally biased region" description="Low complexity" evidence="2">
    <location>
        <begin position="862"/>
        <end position="877"/>
    </location>
</feature>
<feature type="region of interest" description="Disordered" evidence="2">
    <location>
        <begin position="414"/>
        <end position="436"/>
    </location>
</feature>
<evidence type="ECO:0000256" key="2">
    <source>
        <dbReference type="SAM" id="MobiDB-lite"/>
    </source>
</evidence>
<dbReference type="InterPro" id="IPR000571">
    <property type="entry name" value="Znf_CCCH"/>
</dbReference>
<dbReference type="AlphaFoldDB" id="A0A7J6M225"/>
<feature type="compositionally biased region" description="Basic and acidic residues" evidence="2">
    <location>
        <begin position="296"/>
        <end position="310"/>
    </location>
</feature>
<protein>
    <recommendedName>
        <fullName evidence="4">C3H1-type domain-containing protein</fullName>
    </recommendedName>
</protein>
<accession>A0A7J6M225</accession>
<feature type="region of interest" description="Disordered" evidence="2">
    <location>
        <begin position="27"/>
        <end position="378"/>
    </location>
</feature>
<evidence type="ECO:0000313" key="6">
    <source>
        <dbReference type="Proteomes" id="UP000572268"/>
    </source>
</evidence>
<evidence type="ECO:0000313" key="5">
    <source>
        <dbReference type="EMBL" id="KAF4665210.1"/>
    </source>
</evidence>
<sequence length="1043" mass="109355">MSHGGLVSFCVLLLLVGVIGGGPDESNPFEDVNPFGGDGGGDWGATEDAGEGTTDVGGPSEWNGNSAAVGDGSGFGDWGAGGAGENDSDDSAANWAGDLGPPSEDVADPFDDAPSGESLGPASEESPMDSGGAAPNPFGGEEDPFSGEGGDPFGGAGGDPFGGTSGGPSGATGGDPYEASGGDPFGAAEEDPFEETGGSPSTGAGRDPFGGGDVLSPGVPAESRDTFSGPTATGPATTGVKPVPRGSTRRGNTDTRDVRKRLADDTGGSPHSHTNPVAGVSPGRDPMQGGASGGGGKRDLRTPLADDFHFPDPSLNPSFSEGIEFADPSGTSLEGDVQAAALRNGHGGRSRPQNGGRRYQPSRQQRPQVAGYEQSSHGLLGPNEALVSFNNPSFPSSAYLSVFDTTRGHENGFFRESRPWRGHHRGGPRDLRCRTNQAPHTAGYTAPAGLRCHGPAGRCSVARLECGYEGSSGYEAKTYFMFQTKADRDDFVRRWRSGSGRGHQPYEGSTTNIREGHPMVSFASRFSATHQMVATKIVGHSGVIDVANAGTGRHVYQLKCLRNVHAVKYKLFPPPHSFRCEDDGSGGCKGLMLRCARLSHGQPASAYASVWLMFASTTVMAAGPGLKGDSTPTAVAAAAGKTTENSFRRNRVWRGNGPSTGTLRWVVKPYQSRGKGGGKGGAHSRFRGGPKHRDGRKGGGRVESDKTSTIAESVEAYDDEEEEPRKGSSAQSTASGGSSPVSEGLASSPAEEHTGPCSTTSSATSSSQSSKTRPGPSPDVVGQEPIPQDMAVSTSLRIAWGAMTCTCPECTQRVADSVLKCFTERKTWTPGEAVDVGNEISSMPAQHSPHGRPSLADRNAISSTSNRLSSPSSSSSSHENAYTKHPCRLRLVGDMSRACREELLYGRCKRGAACQFSHDRSHAEALRRMHKSQMCRWGRDCYFGANCLYSHSQAEIADAQAWLIGGPLDKYSRERYLVHQSKMTTDLFTELQRKHQYRYEDPFYPTTMAMAPGGGGLAPMLLQPGGPSPAAQYGGNRGMGRYH</sequence>
<organism evidence="5 6">
    <name type="scientific">Perkinsus olseni</name>
    <name type="common">Perkinsus atlanticus</name>
    <dbReference type="NCBI Taxonomy" id="32597"/>
    <lineage>
        <taxon>Eukaryota</taxon>
        <taxon>Sar</taxon>
        <taxon>Alveolata</taxon>
        <taxon>Perkinsozoa</taxon>
        <taxon>Perkinsea</taxon>
        <taxon>Perkinsida</taxon>
        <taxon>Perkinsidae</taxon>
        <taxon>Perkinsus</taxon>
    </lineage>
</organism>
<dbReference type="Gene3D" id="4.10.1000.10">
    <property type="entry name" value="Zinc finger, CCCH-type"/>
    <property type="match status" value="1"/>
</dbReference>
<proteinExistence type="predicted"/>
<keyword evidence="1" id="KW-0862">Zinc</keyword>
<dbReference type="PROSITE" id="PS50103">
    <property type="entry name" value="ZF_C3H1"/>
    <property type="match status" value="1"/>
</dbReference>
<feature type="compositionally biased region" description="Basic and acidic residues" evidence="2">
    <location>
        <begin position="251"/>
        <end position="264"/>
    </location>
</feature>
<name>A0A7J6M225_PEROL</name>
<gene>
    <name evidence="5" type="ORF">FOL46_003800</name>
</gene>
<evidence type="ECO:0000259" key="4">
    <source>
        <dbReference type="PROSITE" id="PS50103"/>
    </source>
</evidence>
<feature type="chain" id="PRO_5029702305" description="C3H1-type domain-containing protein" evidence="3">
    <location>
        <begin position="22"/>
        <end position="1043"/>
    </location>
</feature>
<feature type="domain" description="C3H1-type" evidence="4">
    <location>
        <begin position="893"/>
        <end position="921"/>
    </location>
</feature>
<dbReference type="SMART" id="SM00356">
    <property type="entry name" value="ZnF_C3H1"/>
    <property type="match status" value="2"/>
</dbReference>
<evidence type="ECO:0000256" key="1">
    <source>
        <dbReference type="PROSITE-ProRule" id="PRU00723"/>
    </source>
</evidence>
<feature type="compositionally biased region" description="Basic residues" evidence="2">
    <location>
        <begin position="682"/>
        <end position="695"/>
    </location>
</feature>
<feature type="compositionally biased region" description="Gly residues" evidence="2">
    <location>
        <begin position="71"/>
        <end position="84"/>
    </location>
</feature>
<feature type="compositionally biased region" description="Gly residues" evidence="2">
    <location>
        <begin position="147"/>
        <end position="173"/>
    </location>
</feature>
<feature type="region of interest" description="Disordered" evidence="2">
    <location>
        <begin position="841"/>
        <end position="881"/>
    </location>
</feature>
<keyword evidence="1" id="KW-0479">Metal-binding</keyword>
<feature type="region of interest" description="Disordered" evidence="2">
    <location>
        <begin position="670"/>
        <end position="785"/>
    </location>
</feature>
<keyword evidence="1" id="KW-0863">Zinc-finger</keyword>
<feature type="compositionally biased region" description="Low complexity" evidence="2">
    <location>
        <begin position="229"/>
        <end position="239"/>
    </location>
</feature>
<feature type="signal peptide" evidence="3">
    <location>
        <begin position="1"/>
        <end position="21"/>
    </location>
</feature>
<feature type="zinc finger region" description="C3H1-type" evidence="1">
    <location>
        <begin position="893"/>
        <end position="921"/>
    </location>
</feature>
<dbReference type="GO" id="GO:0008270">
    <property type="term" value="F:zinc ion binding"/>
    <property type="evidence" value="ECO:0007669"/>
    <property type="project" value="UniProtKB-KW"/>
</dbReference>
<evidence type="ECO:0000256" key="3">
    <source>
        <dbReference type="SAM" id="SignalP"/>
    </source>
</evidence>
<reference evidence="5 6" key="1">
    <citation type="submission" date="2020-04" db="EMBL/GenBank/DDBJ databases">
        <title>Perkinsus olseni comparative genomics.</title>
        <authorList>
            <person name="Bogema D.R."/>
        </authorList>
    </citation>
    <scope>NUCLEOTIDE SEQUENCE [LARGE SCALE GENOMIC DNA]</scope>
    <source>
        <strain evidence="5">ATCC PRA-31</strain>
    </source>
</reference>
<feature type="compositionally biased region" description="Basic and acidic residues" evidence="2">
    <location>
        <begin position="696"/>
        <end position="706"/>
    </location>
</feature>
<feature type="compositionally biased region" description="Low complexity" evidence="2">
    <location>
        <begin position="727"/>
        <end position="739"/>
    </location>
</feature>
<keyword evidence="3" id="KW-0732">Signal</keyword>
<dbReference type="Proteomes" id="UP000572268">
    <property type="component" value="Unassembled WGS sequence"/>
</dbReference>
<feature type="compositionally biased region" description="Low complexity" evidence="2">
    <location>
        <begin position="357"/>
        <end position="368"/>
    </location>
</feature>